<feature type="domain" description="CdaR GGDEF-like" evidence="4">
    <location>
        <begin position="173"/>
        <end position="305"/>
    </location>
</feature>
<keyword evidence="6" id="KW-1185">Reference proteome</keyword>
<proteinExistence type="inferred from homology"/>
<gene>
    <name evidence="5" type="ORF">SAMN05421810_111142</name>
</gene>
<dbReference type="PANTHER" id="PTHR33744:SF7">
    <property type="entry name" value="PUCR FAMILY TRANSCRIPTIONAL REGULATOR"/>
    <property type="match status" value="1"/>
</dbReference>
<dbReference type="Pfam" id="PF17853">
    <property type="entry name" value="GGDEF_2"/>
    <property type="match status" value="1"/>
</dbReference>
<dbReference type="Proteomes" id="UP000198727">
    <property type="component" value="Unassembled WGS sequence"/>
</dbReference>
<comment type="similarity">
    <text evidence="1">Belongs to the CdaR family.</text>
</comment>
<name>A0A1I6A7H2_9PSEU</name>
<dbReference type="Pfam" id="PF14361">
    <property type="entry name" value="RsbRD_N"/>
    <property type="match status" value="1"/>
</dbReference>
<dbReference type="InterPro" id="IPR042070">
    <property type="entry name" value="PucR_C-HTH_sf"/>
</dbReference>
<protein>
    <submittedName>
        <fullName evidence="5">Sugar diacid utilization regulator</fullName>
    </submittedName>
</protein>
<reference evidence="6" key="1">
    <citation type="submission" date="2016-10" db="EMBL/GenBank/DDBJ databases">
        <authorList>
            <person name="Varghese N."/>
            <person name="Submissions S."/>
        </authorList>
    </citation>
    <scope>NUCLEOTIDE SEQUENCE [LARGE SCALE GENOMIC DNA]</scope>
    <source>
        <strain evidence="6">CGMCC 4.5579</strain>
    </source>
</reference>
<dbReference type="InterPro" id="IPR051448">
    <property type="entry name" value="CdaR-like_regulators"/>
</dbReference>
<evidence type="ECO:0000259" key="4">
    <source>
        <dbReference type="Pfam" id="PF17853"/>
    </source>
</evidence>
<accession>A0A1I6A7H2</accession>
<dbReference type="OrthoDB" id="4571023at2"/>
<dbReference type="PANTHER" id="PTHR33744">
    <property type="entry name" value="CARBOHYDRATE DIACID REGULATOR"/>
    <property type="match status" value="1"/>
</dbReference>
<dbReference type="STRING" id="587909.SAMN05421810_111142"/>
<feature type="domain" description="RsbT co-antagonist protein RsbRD N-terminal" evidence="3">
    <location>
        <begin position="23"/>
        <end position="162"/>
    </location>
</feature>
<dbReference type="InterPro" id="IPR041522">
    <property type="entry name" value="CdaR_GGDEF"/>
</dbReference>
<organism evidence="5 6">
    <name type="scientific">Amycolatopsis arida</name>
    <dbReference type="NCBI Taxonomy" id="587909"/>
    <lineage>
        <taxon>Bacteria</taxon>
        <taxon>Bacillati</taxon>
        <taxon>Actinomycetota</taxon>
        <taxon>Actinomycetes</taxon>
        <taxon>Pseudonocardiales</taxon>
        <taxon>Pseudonocardiaceae</taxon>
        <taxon>Amycolatopsis</taxon>
    </lineage>
</organism>
<evidence type="ECO:0000313" key="5">
    <source>
        <dbReference type="EMBL" id="SFQ64583.1"/>
    </source>
</evidence>
<dbReference type="InterPro" id="IPR025751">
    <property type="entry name" value="RsbRD_N_dom"/>
</dbReference>
<evidence type="ECO:0000313" key="6">
    <source>
        <dbReference type="Proteomes" id="UP000198727"/>
    </source>
</evidence>
<dbReference type="Gene3D" id="1.10.10.2840">
    <property type="entry name" value="PucR C-terminal helix-turn-helix domain"/>
    <property type="match status" value="1"/>
</dbReference>
<dbReference type="InterPro" id="IPR025736">
    <property type="entry name" value="PucR_C-HTH_dom"/>
</dbReference>
<dbReference type="RefSeq" id="WP_092535526.1">
    <property type="nucleotide sequence ID" value="NZ_FOWW01000011.1"/>
</dbReference>
<dbReference type="EMBL" id="FOWW01000011">
    <property type="protein sequence ID" value="SFQ64583.1"/>
    <property type="molecule type" value="Genomic_DNA"/>
</dbReference>
<dbReference type="Pfam" id="PF13556">
    <property type="entry name" value="HTH_30"/>
    <property type="match status" value="1"/>
</dbReference>
<evidence type="ECO:0000256" key="1">
    <source>
        <dbReference type="ARBA" id="ARBA00006754"/>
    </source>
</evidence>
<evidence type="ECO:0000259" key="2">
    <source>
        <dbReference type="Pfam" id="PF13556"/>
    </source>
</evidence>
<sequence length="413" mass="43805">MAERRSLTVGGRPVHERLAEGLPELTGAVLATVLEHVPVYGGLPAEELTGEIAPVTRRILDVIVDVLRDREVPEPAELDWLAGSVARRAEEGVPLAAVLDAYCVGGQEAWRRIGAAAGPDDVADLRATADLLIGYLRVMLAVVTEAYVAELRSMQSQEQGARQTLLAALLAGEPAAAAADRSGLRLPPEYVVLALRIGPHPDEQDGAAERVATVTAAVAARRKVRRMLAELERFGTGPALAQLDPGGGLVLLPSPRSLDDRWPDVRALVERAASAAGAELTAGVAGGAPGEVPASVARAREVLDVARRTGRPPGAYRLADVLLDYQLSRGTPATPALAALLDPLAINADLLPTLELHLANELNRRRTARMLHIHPNTLDYRLRRVTALTGLDPGRPSHLPVLFAALAARRALS</sequence>
<evidence type="ECO:0000259" key="3">
    <source>
        <dbReference type="Pfam" id="PF14361"/>
    </source>
</evidence>
<feature type="domain" description="PucR C-terminal helix-turn-helix" evidence="2">
    <location>
        <begin position="350"/>
        <end position="408"/>
    </location>
</feature>
<dbReference type="AlphaFoldDB" id="A0A1I6A7H2"/>